<dbReference type="Gene3D" id="2.60.120.10">
    <property type="entry name" value="Jelly Rolls"/>
    <property type="match status" value="1"/>
</dbReference>
<keyword evidence="3" id="KW-1185">Reference proteome</keyword>
<sequence length="195" mass="22290">MYINPNNQFNCTEDSATVKIIELLKGSGNEVTINAGETIVKEGQLCDFFFIVVSGTFRAYRYVNDQEIIVGFSFPGDIDTAPYAFIKKQHSTETIEAITKSEVIKVYRSTFDELADKYPEINTFLLNLLVHYTEILVKRHLEFKACTAEHIYNVLHSRQPEAINKIPLKYVASYLGISPQRLSIIRNNLKIKCEN</sequence>
<dbReference type="RefSeq" id="WP_220640143.1">
    <property type="nucleotide sequence ID" value="NZ_CP080429.1"/>
</dbReference>
<dbReference type="SMART" id="SM00100">
    <property type="entry name" value="cNMP"/>
    <property type="match status" value="1"/>
</dbReference>
<dbReference type="PROSITE" id="PS00888">
    <property type="entry name" value="CNMP_BINDING_1"/>
    <property type="match status" value="1"/>
</dbReference>
<dbReference type="CDD" id="cd00038">
    <property type="entry name" value="CAP_ED"/>
    <property type="match status" value="1"/>
</dbReference>
<reference evidence="2 3" key="1">
    <citation type="submission" date="2021-07" db="EMBL/GenBank/DDBJ databases">
        <title>Flavobacterium WSW3-B6 sp.nov, isolated from seaweed.</title>
        <authorList>
            <person name="Muhammad N."/>
            <person name="Ho H."/>
            <person name="Lee Y.-J."/>
            <person name="Nguyen T."/>
            <person name="Ho J."/>
            <person name="Kim S.-G."/>
        </authorList>
    </citation>
    <scope>NUCLEOTIDE SEQUENCE [LARGE SCALE GENOMIC DNA]</scope>
    <source>
        <strain evidence="2 3">WSW3-B6</strain>
    </source>
</reference>
<dbReference type="InterPro" id="IPR018490">
    <property type="entry name" value="cNMP-bd_dom_sf"/>
</dbReference>
<dbReference type="SUPFAM" id="SSF51206">
    <property type="entry name" value="cAMP-binding domain-like"/>
    <property type="match status" value="1"/>
</dbReference>
<proteinExistence type="predicted"/>
<dbReference type="InterPro" id="IPR018488">
    <property type="entry name" value="cNMP-bd_CS"/>
</dbReference>
<evidence type="ECO:0000313" key="3">
    <source>
        <dbReference type="Proteomes" id="UP000825381"/>
    </source>
</evidence>
<feature type="domain" description="Cyclic nucleotide-binding" evidence="1">
    <location>
        <begin position="8"/>
        <end position="114"/>
    </location>
</feature>
<dbReference type="InterPro" id="IPR014710">
    <property type="entry name" value="RmlC-like_jellyroll"/>
</dbReference>
<name>A0ABX8V9D6_9FLAO</name>
<dbReference type="PROSITE" id="PS50042">
    <property type="entry name" value="CNMP_BINDING_3"/>
    <property type="match status" value="1"/>
</dbReference>
<organism evidence="2 3">
    <name type="scientific">Flavobacterium litorale</name>
    <dbReference type="NCBI Taxonomy" id="2856519"/>
    <lineage>
        <taxon>Bacteria</taxon>
        <taxon>Pseudomonadati</taxon>
        <taxon>Bacteroidota</taxon>
        <taxon>Flavobacteriia</taxon>
        <taxon>Flavobacteriales</taxon>
        <taxon>Flavobacteriaceae</taxon>
        <taxon>Flavobacterium</taxon>
    </lineage>
</organism>
<evidence type="ECO:0000259" key="1">
    <source>
        <dbReference type="PROSITE" id="PS50042"/>
    </source>
</evidence>
<gene>
    <name evidence="2" type="ORF">K1I41_09630</name>
</gene>
<evidence type="ECO:0000313" key="2">
    <source>
        <dbReference type="EMBL" id="QYJ67798.1"/>
    </source>
</evidence>
<dbReference type="Proteomes" id="UP000825381">
    <property type="component" value="Chromosome"/>
</dbReference>
<dbReference type="InterPro" id="IPR000595">
    <property type="entry name" value="cNMP-bd_dom"/>
</dbReference>
<accession>A0ABX8V9D6</accession>
<dbReference type="Pfam" id="PF00027">
    <property type="entry name" value="cNMP_binding"/>
    <property type="match status" value="1"/>
</dbReference>
<dbReference type="EMBL" id="CP080429">
    <property type="protein sequence ID" value="QYJ67798.1"/>
    <property type="molecule type" value="Genomic_DNA"/>
</dbReference>
<protein>
    <submittedName>
        <fullName evidence="2">Crp/Fnr family transcriptional regulator</fullName>
    </submittedName>
</protein>